<gene>
    <name evidence="1" type="ORF">PUN28_017998</name>
</gene>
<organism evidence="1 2">
    <name type="scientific">Cardiocondyla obscurior</name>
    <dbReference type="NCBI Taxonomy" id="286306"/>
    <lineage>
        <taxon>Eukaryota</taxon>
        <taxon>Metazoa</taxon>
        <taxon>Ecdysozoa</taxon>
        <taxon>Arthropoda</taxon>
        <taxon>Hexapoda</taxon>
        <taxon>Insecta</taxon>
        <taxon>Pterygota</taxon>
        <taxon>Neoptera</taxon>
        <taxon>Endopterygota</taxon>
        <taxon>Hymenoptera</taxon>
        <taxon>Apocrita</taxon>
        <taxon>Aculeata</taxon>
        <taxon>Formicoidea</taxon>
        <taxon>Formicidae</taxon>
        <taxon>Myrmicinae</taxon>
        <taxon>Cardiocondyla</taxon>
    </lineage>
</organism>
<keyword evidence="2" id="KW-1185">Reference proteome</keyword>
<dbReference type="Proteomes" id="UP001430953">
    <property type="component" value="Unassembled WGS sequence"/>
</dbReference>
<name>A0AAW2EKQ8_9HYME</name>
<reference evidence="1 2" key="1">
    <citation type="submission" date="2023-03" db="EMBL/GenBank/DDBJ databases">
        <title>High recombination rates correlate with genetic variation in Cardiocondyla obscurior ants.</title>
        <authorList>
            <person name="Errbii M."/>
        </authorList>
    </citation>
    <scope>NUCLEOTIDE SEQUENCE [LARGE SCALE GENOMIC DNA]</scope>
    <source>
        <strain evidence="1">Alpha-2009</strain>
        <tissue evidence="1">Whole body</tissue>
    </source>
</reference>
<evidence type="ECO:0000313" key="2">
    <source>
        <dbReference type="Proteomes" id="UP001430953"/>
    </source>
</evidence>
<proteinExistence type="predicted"/>
<dbReference type="AlphaFoldDB" id="A0AAW2EKQ8"/>
<comment type="caution">
    <text evidence="1">The sequence shown here is derived from an EMBL/GenBank/DDBJ whole genome shotgun (WGS) entry which is preliminary data.</text>
</comment>
<accession>A0AAW2EKQ8</accession>
<protein>
    <submittedName>
        <fullName evidence="1">Uncharacterized protein</fullName>
    </submittedName>
</protein>
<sequence>MSQSRSSKQIDYSKFFWIYQLNKPELIQTLDDLNLKYSEDNGIDNLRKILRKHIKSIKKSPQKKLEEKKDLQHLPAPALIQQEQKQPVPLLVVSEVRRKTHNIAEEYGRGCSKLEFQLGRDDWETYVKRLKIYFLANEVSSEKKWLCELTLHLIDNVLGI</sequence>
<dbReference type="EMBL" id="JADYXP020000022">
    <property type="protein sequence ID" value="KAL0102427.1"/>
    <property type="molecule type" value="Genomic_DNA"/>
</dbReference>
<evidence type="ECO:0000313" key="1">
    <source>
        <dbReference type="EMBL" id="KAL0102427.1"/>
    </source>
</evidence>